<gene>
    <name evidence="2" type="ORF">RCF98_15190</name>
</gene>
<sequence>MNKIFYKSLIILAIFSQAGCATQALYSEKNAPKIAKVTPDGVSETTVKAALTPVTLAVDGVTMAVDGVTTVGGWIWDGLTSDD</sequence>
<organism evidence="2 3">
    <name type="scientific">Thiothrix lacustris</name>
    <dbReference type="NCBI Taxonomy" id="525917"/>
    <lineage>
        <taxon>Bacteria</taxon>
        <taxon>Pseudomonadati</taxon>
        <taxon>Pseudomonadota</taxon>
        <taxon>Gammaproteobacteria</taxon>
        <taxon>Thiotrichales</taxon>
        <taxon>Thiotrichaceae</taxon>
        <taxon>Thiothrix</taxon>
    </lineage>
</organism>
<feature type="signal peptide" evidence="1">
    <location>
        <begin position="1"/>
        <end position="23"/>
    </location>
</feature>
<keyword evidence="3" id="KW-1185">Reference proteome</keyword>
<dbReference type="RefSeq" id="WP_308894717.1">
    <property type="nucleotide sequence ID" value="NZ_CP133218.1"/>
</dbReference>
<proteinExistence type="predicted"/>
<name>A0ABY9MR57_9GAMM</name>
<evidence type="ECO:0000256" key="1">
    <source>
        <dbReference type="SAM" id="SignalP"/>
    </source>
</evidence>
<dbReference type="Proteomes" id="UP001236657">
    <property type="component" value="Chromosome"/>
</dbReference>
<accession>A0ABY9MR57</accession>
<reference evidence="2 3" key="1">
    <citation type="submission" date="2023-08" db="EMBL/GenBank/DDBJ databases">
        <title>New molecular markers tilS and rpoB for phylogenetic and monitoring studies of the genus Thiothrix biodiversity.</title>
        <authorList>
            <person name="Ravin N.V."/>
            <person name="Smolyakov D."/>
            <person name="Markov N.D."/>
            <person name="Beletsky A.V."/>
            <person name="Mardanov A.V."/>
            <person name="Rudenko T.S."/>
            <person name="Grabovich M.Y."/>
        </authorList>
    </citation>
    <scope>NUCLEOTIDE SEQUENCE [LARGE SCALE GENOMIC DNA]</scope>
    <source>
        <strain evidence="2 3">MK1</strain>
    </source>
</reference>
<feature type="chain" id="PRO_5047077581" evidence="1">
    <location>
        <begin position="24"/>
        <end position="83"/>
    </location>
</feature>
<dbReference type="EMBL" id="CP133218">
    <property type="protein sequence ID" value="WML90301.1"/>
    <property type="molecule type" value="Genomic_DNA"/>
</dbReference>
<evidence type="ECO:0000313" key="2">
    <source>
        <dbReference type="EMBL" id="WML90301.1"/>
    </source>
</evidence>
<keyword evidence="1" id="KW-0732">Signal</keyword>
<evidence type="ECO:0000313" key="3">
    <source>
        <dbReference type="Proteomes" id="UP001236657"/>
    </source>
</evidence>
<protein>
    <submittedName>
        <fullName evidence="2">Uncharacterized protein</fullName>
    </submittedName>
</protein>